<dbReference type="Gene3D" id="1.10.510.10">
    <property type="entry name" value="Transferase(Phosphotransferase) domain 1"/>
    <property type="match status" value="1"/>
</dbReference>
<dbReference type="OrthoDB" id="9762169at2"/>
<dbReference type="GO" id="GO:0004674">
    <property type="term" value="F:protein serine/threonine kinase activity"/>
    <property type="evidence" value="ECO:0007669"/>
    <property type="project" value="UniProtKB-KW"/>
</dbReference>
<dbReference type="SMART" id="SM00220">
    <property type="entry name" value="S_TKc"/>
    <property type="match status" value="1"/>
</dbReference>
<keyword evidence="2 9" id="KW-0723">Serine/threonine-protein kinase</keyword>
<feature type="domain" description="Protein kinase" evidence="8">
    <location>
        <begin position="16"/>
        <end position="267"/>
    </location>
</feature>
<dbReference type="InterPro" id="IPR000719">
    <property type="entry name" value="Prot_kinase_dom"/>
</dbReference>
<feature type="binding site" evidence="7">
    <location>
        <position position="45"/>
    </location>
    <ligand>
        <name>ATP</name>
        <dbReference type="ChEBI" id="CHEBI:30616"/>
    </ligand>
</feature>
<evidence type="ECO:0000259" key="8">
    <source>
        <dbReference type="PROSITE" id="PS50011"/>
    </source>
</evidence>
<evidence type="ECO:0000256" key="3">
    <source>
        <dbReference type="ARBA" id="ARBA00022679"/>
    </source>
</evidence>
<keyword evidence="5 9" id="KW-0418">Kinase</keyword>
<evidence type="ECO:0000256" key="4">
    <source>
        <dbReference type="ARBA" id="ARBA00022741"/>
    </source>
</evidence>
<dbReference type="EMBL" id="SDWT01000001">
    <property type="protein sequence ID" value="RYB95045.1"/>
    <property type="molecule type" value="Genomic_DNA"/>
</dbReference>
<dbReference type="RefSeq" id="WP_129400389.1">
    <property type="nucleotide sequence ID" value="NZ_SDWT01000001.1"/>
</dbReference>
<dbReference type="AlphaFoldDB" id="A0A4Q2S3M9"/>
<keyword evidence="4 7" id="KW-0547">Nucleotide-binding</keyword>
<evidence type="ECO:0000256" key="6">
    <source>
        <dbReference type="ARBA" id="ARBA00022840"/>
    </source>
</evidence>
<keyword evidence="3" id="KW-0808">Transferase</keyword>
<proteinExistence type="predicted"/>
<dbReference type="InterPro" id="IPR017441">
    <property type="entry name" value="Protein_kinase_ATP_BS"/>
</dbReference>
<evidence type="ECO:0000256" key="2">
    <source>
        <dbReference type="ARBA" id="ARBA00022527"/>
    </source>
</evidence>
<dbReference type="PANTHER" id="PTHR43289:SF6">
    <property type="entry name" value="SERINE_THREONINE-PROTEIN KINASE NEKL-3"/>
    <property type="match status" value="1"/>
</dbReference>
<sequence>MTHTNAEHPRVLGGRYDVIDLIGRGGMARVYRARDRVLGRDVAVKVVSDVTGDVRDQFVNEARLLARLSHESIVTPYDAGLDDTPPWLVLELVEGQPLSQVLARGPLDPVVLARLATHVASGLAHAHAAGVVHQDVKPGNVMVTSTGQARLTDFGVARLMIGDTSIEEDGRVVGTAAYIAPEQLRGDSVTGAVDVYALGLLMLEALTGERTFSGASAEAAMARLHHGPLIPTSLPRGWPSLLATMTALDPRSRPSARDVASRLHDLGLGRSTSDADDTLTFTALDTTGTAI</sequence>
<dbReference type="EC" id="2.7.11.1" evidence="1"/>
<evidence type="ECO:0000313" key="9">
    <source>
        <dbReference type="EMBL" id="RYB95045.1"/>
    </source>
</evidence>
<dbReference type="Gene3D" id="3.30.200.20">
    <property type="entry name" value="Phosphorylase Kinase, domain 1"/>
    <property type="match status" value="1"/>
</dbReference>
<dbReference type="Proteomes" id="UP000294071">
    <property type="component" value="Unassembled WGS sequence"/>
</dbReference>
<comment type="caution">
    <text evidence="9">The sequence shown here is derived from an EMBL/GenBank/DDBJ whole genome shotgun (WGS) entry which is preliminary data.</text>
</comment>
<protein>
    <recommendedName>
        <fullName evidence="1">non-specific serine/threonine protein kinase</fullName>
        <ecNumber evidence="1">2.7.11.1</ecNumber>
    </recommendedName>
</protein>
<evidence type="ECO:0000256" key="1">
    <source>
        <dbReference type="ARBA" id="ARBA00012513"/>
    </source>
</evidence>
<dbReference type="Pfam" id="PF00069">
    <property type="entry name" value="Pkinase"/>
    <property type="match status" value="1"/>
</dbReference>
<keyword evidence="6 7" id="KW-0067">ATP-binding</keyword>
<keyword evidence="10" id="KW-1185">Reference proteome</keyword>
<dbReference type="InterPro" id="IPR008271">
    <property type="entry name" value="Ser/Thr_kinase_AS"/>
</dbReference>
<evidence type="ECO:0000256" key="5">
    <source>
        <dbReference type="ARBA" id="ARBA00022777"/>
    </source>
</evidence>
<accession>A0A4Q2S3M9</accession>
<dbReference type="PROSITE" id="PS00108">
    <property type="entry name" value="PROTEIN_KINASE_ST"/>
    <property type="match status" value="1"/>
</dbReference>
<dbReference type="PROSITE" id="PS50011">
    <property type="entry name" value="PROTEIN_KINASE_DOM"/>
    <property type="match status" value="1"/>
</dbReference>
<evidence type="ECO:0000256" key="7">
    <source>
        <dbReference type="PROSITE-ProRule" id="PRU10141"/>
    </source>
</evidence>
<dbReference type="InterPro" id="IPR011009">
    <property type="entry name" value="Kinase-like_dom_sf"/>
</dbReference>
<reference evidence="9 10" key="1">
    <citation type="submission" date="2019-01" db="EMBL/GenBank/DDBJ databases">
        <title>Novel species of Nocardioides.</title>
        <authorList>
            <person name="Liu Q."/>
            <person name="Xin Y.-H."/>
        </authorList>
    </citation>
    <scope>NUCLEOTIDE SEQUENCE [LARGE SCALE GENOMIC DNA]</scope>
    <source>
        <strain evidence="9 10">CGMCC 4.6882</strain>
    </source>
</reference>
<dbReference type="PROSITE" id="PS00107">
    <property type="entry name" value="PROTEIN_KINASE_ATP"/>
    <property type="match status" value="1"/>
</dbReference>
<name>A0A4Q2S3M9_9ACTN</name>
<dbReference type="PANTHER" id="PTHR43289">
    <property type="entry name" value="MITOGEN-ACTIVATED PROTEIN KINASE KINASE KINASE 20-RELATED"/>
    <property type="match status" value="1"/>
</dbReference>
<gene>
    <name evidence="9" type="ORF">EUA93_12235</name>
</gene>
<dbReference type="CDD" id="cd14014">
    <property type="entry name" value="STKc_PknB_like"/>
    <property type="match status" value="1"/>
</dbReference>
<dbReference type="SUPFAM" id="SSF56112">
    <property type="entry name" value="Protein kinase-like (PK-like)"/>
    <property type="match status" value="1"/>
</dbReference>
<organism evidence="9 10">
    <name type="scientific">Nocardioides oleivorans</name>
    <dbReference type="NCBI Taxonomy" id="273676"/>
    <lineage>
        <taxon>Bacteria</taxon>
        <taxon>Bacillati</taxon>
        <taxon>Actinomycetota</taxon>
        <taxon>Actinomycetes</taxon>
        <taxon>Propionibacteriales</taxon>
        <taxon>Nocardioidaceae</taxon>
        <taxon>Nocardioides</taxon>
    </lineage>
</organism>
<evidence type="ECO:0000313" key="10">
    <source>
        <dbReference type="Proteomes" id="UP000294071"/>
    </source>
</evidence>
<dbReference type="GO" id="GO:0005524">
    <property type="term" value="F:ATP binding"/>
    <property type="evidence" value="ECO:0007669"/>
    <property type="project" value="UniProtKB-UniRule"/>
</dbReference>